<dbReference type="Proteomes" id="UP000231134">
    <property type="component" value="Unassembled WGS sequence"/>
</dbReference>
<feature type="compositionally biased region" description="Basic and acidic residues" evidence="1">
    <location>
        <begin position="53"/>
        <end position="125"/>
    </location>
</feature>
<evidence type="ECO:0000313" key="3">
    <source>
        <dbReference type="EMBL" id="PJJ40581.1"/>
    </source>
</evidence>
<gene>
    <name evidence="3" type="ORF">BGX16_0511</name>
</gene>
<protein>
    <submittedName>
        <fullName evidence="3">Uncharacterized protein</fullName>
    </submittedName>
</protein>
<reference evidence="3 4" key="1">
    <citation type="submission" date="2017-11" db="EMBL/GenBank/DDBJ databases">
        <title>Animal gut microbial communities from fecal samples from Wisconsin, USA.</title>
        <authorList>
            <person name="Neumann A."/>
        </authorList>
    </citation>
    <scope>NUCLEOTIDE SEQUENCE [LARGE SCALE GENOMIC DNA]</scope>
    <source>
        <strain evidence="3 4">UWS3</strain>
    </source>
</reference>
<evidence type="ECO:0000256" key="1">
    <source>
        <dbReference type="SAM" id="MobiDB-lite"/>
    </source>
</evidence>
<evidence type="ECO:0000313" key="4">
    <source>
        <dbReference type="Proteomes" id="UP000231134"/>
    </source>
</evidence>
<feature type="compositionally biased region" description="Low complexity" evidence="1">
    <location>
        <begin position="24"/>
        <end position="42"/>
    </location>
</feature>
<keyword evidence="4" id="KW-1185">Reference proteome</keyword>
<feature type="region of interest" description="Disordered" evidence="1">
    <location>
        <begin position="24"/>
        <end position="144"/>
    </location>
</feature>
<evidence type="ECO:0000256" key="2">
    <source>
        <dbReference type="SAM" id="SignalP"/>
    </source>
</evidence>
<dbReference type="EMBL" id="PGEX01000001">
    <property type="protein sequence ID" value="PJJ40581.1"/>
    <property type="molecule type" value="Genomic_DNA"/>
</dbReference>
<proteinExistence type="predicted"/>
<sequence length="144" mass="16299">MVMKNFCISVLLVTALGVAAYAQSMPESQVSSPVEESVSSDRSSLDAKNASWEQKRAERRAAREKILAKLRESSSREKAFVRESLSKNRGETPRMRVEFPKNEMKSPRNFEGGPEKRPMRDDRRMMGPGREMPPPPLPEYGDPD</sequence>
<dbReference type="RefSeq" id="WP_100424650.1">
    <property type="nucleotide sequence ID" value="NZ_PGEX01000001.1"/>
</dbReference>
<feature type="signal peptide" evidence="2">
    <location>
        <begin position="1"/>
        <end position="22"/>
    </location>
</feature>
<accession>A0A2M9A4D8</accession>
<keyword evidence="2" id="KW-0732">Signal</keyword>
<comment type="caution">
    <text evidence="3">The sequence shown here is derived from an EMBL/GenBank/DDBJ whole genome shotgun (WGS) entry which is preliminary data.</text>
</comment>
<dbReference type="AlphaFoldDB" id="A0A2M9A4D8"/>
<feature type="chain" id="PRO_5014721630" evidence="2">
    <location>
        <begin position="23"/>
        <end position="144"/>
    </location>
</feature>
<organism evidence="3 4">
    <name type="scientific">Hallerella succinigenes</name>
    <dbReference type="NCBI Taxonomy" id="1896222"/>
    <lineage>
        <taxon>Bacteria</taxon>
        <taxon>Pseudomonadati</taxon>
        <taxon>Fibrobacterota</taxon>
        <taxon>Fibrobacteria</taxon>
        <taxon>Fibrobacterales</taxon>
        <taxon>Fibrobacteraceae</taxon>
        <taxon>Hallerella</taxon>
    </lineage>
</organism>
<name>A0A2M9A4D8_9BACT</name>